<name>A0A388K8D7_CHABU</name>
<dbReference type="InterPro" id="IPR020472">
    <property type="entry name" value="WD40_PAC1"/>
</dbReference>
<dbReference type="Pfam" id="PF12265">
    <property type="entry name" value="CAF1C_H4-bd"/>
    <property type="match status" value="1"/>
</dbReference>
<dbReference type="InterPro" id="IPR022052">
    <property type="entry name" value="Histone-bd_RBBP4-like_N"/>
</dbReference>
<evidence type="ECO:0000256" key="3">
    <source>
        <dbReference type="ARBA" id="ARBA00022737"/>
    </source>
</evidence>
<dbReference type="InterPro" id="IPR001680">
    <property type="entry name" value="WD40_rpt"/>
</dbReference>
<dbReference type="PANTHER" id="PTHR45903">
    <property type="entry name" value="GLUTAMATE-RICH WD REPEAT-CONTAINING PROTEIN 1"/>
    <property type="match status" value="1"/>
</dbReference>
<organism evidence="8 9">
    <name type="scientific">Chara braunii</name>
    <name type="common">Braun's stonewort</name>
    <dbReference type="NCBI Taxonomy" id="69332"/>
    <lineage>
        <taxon>Eukaryota</taxon>
        <taxon>Viridiplantae</taxon>
        <taxon>Streptophyta</taxon>
        <taxon>Charophyceae</taxon>
        <taxon>Charales</taxon>
        <taxon>Characeae</taxon>
        <taxon>Chara</taxon>
    </lineage>
</organism>
<keyword evidence="3" id="KW-0677">Repeat</keyword>
<dbReference type="GO" id="GO:0009408">
    <property type="term" value="P:response to heat"/>
    <property type="evidence" value="ECO:0007669"/>
    <property type="project" value="EnsemblPlants"/>
</dbReference>
<feature type="repeat" description="WD" evidence="5">
    <location>
        <begin position="360"/>
        <end position="396"/>
    </location>
</feature>
<evidence type="ECO:0000313" key="9">
    <source>
        <dbReference type="Proteomes" id="UP000265515"/>
    </source>
</evidence>
<protein>
    <recommendedName>
        <fullName evidence="4">Glutamate-rich WD repeat-containing protein 1</fullName>
    </recommendedName>
</protein>
<evidence type="ECO:0000256" key="6">
    <source>
        <dbReference type="SAM" id="MobiDB-lite"/>
    </source>
</evidence>
<dbReference type="STRING" id="69332.A0A388K8D7"/>
<feature type="region of interest" description="Disordered" evidence="6">
    <location>
        <begin position="132"/>
        <end position="199"/>
    </location>
</feature>
<dbReference type="SMART" id="SM00320">
    <property type="entry name" value="WD40"/>
    <property type="match status" value="6"/>
</dbReference>
<dbReference type="OMA" id="RHWKPNA"/>
<dbReference type="PROSITE" id="PS50082">
    <property type="entry name" value="WD_REPEATS_2"/>
    <property type="match status" value="3"/>
</dbReference>
<dbReference type="PROSITE" id="PS50294">
    <property type="entry name" value="WD_REPEATS_REGION"/>
    <property type="match status" value="3"/>
</dbReference>
<dbReference type="Gene3D" id="2.130.10.10">
    <property type="entry name" value="YVTN repeat-like/Quinoprotein amine dehydrogenase"/>
    <property type="match status" value="1"/>
</dbReference>
<evidence type="ECO:0000256" key="1">
    <source>
        <dbReference type="ARBA" id="ARBA00009341"/>
    </source>
</evidence>
<evidence type="ECO:0000259" key="7">
    <source>
        <dbReference type="Pfam" id="PF12265"/>
    </source>
</evidence>
<dbReference type="InterPro" id="IPR036322">
    <property type="entry name" value="WD40_repeat_dom_sf"/>
</dbReference>
<dbReference type="AlphaFoldDB" id="A0A388K8D7"/>
<dbReference type="SUPFAM" id="SSF50978">
    <property type="entry name" value="WD40 repeat-like"/>
    <property type="match status" value="1"/>
</dbReference>
<dbReference type="EMBL" id="BFEA01000072">
    <property type="protein sequence ID" value="GBG66310.1"/>
    <property type="molecule type" value="Genomic_DNA"/>
</dbReference>
<dbReference type="InterPro" id="IPR015943">
    <property type="entry name" value="WD40/YVTN_repeat-like_dom_sf"/>
</dbReference>
<feature type="compositionally biased region" description="Acidic residues" evidence="6">
    <location>
        <begin position="138"/>
        <end position="168"/>
    </location>
</feature>
<feature type="region of interest" description="Disordered" evidence="6">
    <location>
        <begin position="1"/>
        <end position="52"/>
    </location>
</feature>
<feature type="repeat" description="WD" evidence="5">
    <location>
        <begin position="316"/>
        <end position="358"/>
    </location>
</feature>
<dbReference type="InterPro" id="IPR051972">
    <property type="entry name" value="Glutamate-rich_WD_repeat"/>
</dbReference>
<evidence type="ECO:0000256" key="5">
    <source>
        <dbReference type="PROSITE-ProRule" id="PRU00221"/>
    </source>
</evidence>
<dbReference type="OrthoDB" id="2161379at2759"/>
<dbReference type="GO" id="GO:1900035">
    <property type="term" value="P:negative regulation of cellular response to heat"/>
    <property type="evidence" value="ECO:0007669"/>
    <property type="project" value="EnsemblPlants"/>
</dbReference>
<reference evidence="8 9" key="1">
    <citation type="journal article" date="2018" name="Cell">
        <title>The Chara Genome: Secondary Complexity and Implications for Plant Terrestrialization.</title>
        <authorList>
            <person name="Nishiyama T."/>
            <person name="Sakayama H."/>
            <person name="Vries J.D."/>
            <person name="Buschmann H."/>
            <person name="Saint-Marcoux D."/>
            <person name="Ullrich K.K."/>
            <person name="Haas F.B."/>
            <person name="Vanderstraeten L."/>
            <person name="Becker D."/>
            <person name="Lang D."/>
            <person name="Vosolsobe S."/>
            <person name="Rombauts S."/>
            <person name="Wilhelmsson P.K.I."/>
            <person name="Janitza P."/>
            <person name="Kern R."/>
            <person name="Heyl A."/>
            <person name="Rumpler F."/>
            <person name="Villalobos L.I.A.C."/>
            <person name="Clay J.M."/>
            <person name="Skokan R."/>
            <person name="Toyoda A."/>
            <person name="Suzuki Y."/>
            <person name="Kagoshima H."/>
            <person name="Schijlen E."/>
            <person name="Tajeshwar N."/>
            <person name="Catarino B."/>
            <person name="Hetherington A.J."/>
            <person name="Saltykova A."/>
            <person name="Bonnot C."/>
            <person name="Breuninger H."/>
            <person name="Symeonidi A."/>
            <person name="Radhakrishnan G.V."/>
            <person name="Van Nieuwerburgh F."/>
            <person name="Deforce D."/>
            <person name="Chang C."/>
            <person name="Karol K.G."/>
            <person name="Hedrich R."/>
            <person name="Ulvskov P."/>
            <person name="Glockner G."/>
            <person name="Delwiche C.F."/>
            <person name="Petrasek J."/>
            <person name="Van de Peer Y."/>
            <person name="Friml J."/>
            <person name="Beilby M."/>
            <person name="Dolan L."/>
            <person name="Kohara Y."/>
            <person name="Sugano S."/>
            <person name="Fujiyama A."/>
            <person name="Delaux P.-M."/>
            <person name="Quint M."/>
            <person name="TheiBen G."/>
            <person name="Hagemann M."/>
            <person name="Harholt J."/>
            <person name="Dunand C."/>
            <person name="Zachgo S."/>
            <person name="Langdale J."/>
            <person name="Maumus F."/>
            <person name="Straeten D.V.D."/>
            <person name="Gould S.B."/>
            <person name="Rensing S.A."/>
        </authorList>
    </citation>
    <scope>NUCLEOTIDE SEQUENCE [LARGE SCALE GENOMIC DNA]</scope>
    <source>
        <strain evidence="8 9">S276</strain>
    </source>
</reference>
<feature type="compositionally biased region" description="Basic residues" evidence="6">
    <location>
        <begin position="1"/>
        <end position="19"/>
    </location>
</feature>
<dbReference type="Pfam" id="PF00400">
    <property type="entry name" value="WD40"/>
    <property type="match status" value="3"/>
</dbReference>
<dbReference type="PANTHER" id="PTHR45903:SF1">
    <property type="entry name" value="GLUTAMATE-RICH WD REPEAT-CONTAINING PROTEIN 1"/>
    <property type="match status" value="1"/>
</dbReference>
<dbReference type="GO" id="GO:0042254">
    <property type="term" value="P:ribosome biogenesis"/>
    <property type="evidence" value="ECO:0007669"/>
    <property type="project" value="TreeGrafter"/>
</dbReference>
<keyword evidence="9" id="KW-1185">Reference proteome</keyword>
<sequence length="512" mass="56443">MARVRRVVKKKKTKKKKKAAVSVSNDVAMGEGSAGRSGAQKESGSRPSVWRPGVDEIGDEEELQYDPTAYECLHWFSLEWPSLSFDIMRDNLGAQRMEFPHTLYFVAGTQALMAKSNGLVIVKLSNLTKMKHPKLQNEGDDGNDDGDDDDSGDSSSSSEEDEEEEDKEVEAMRNSKTQPFEKSVNADLANKKKPGLRTRRVAHHGGVNRVRSMMQHPGIVASWAETGHVQVWDLSTHLNALAEVDQSGMSTSGAAAKEGAAFLPPLQVFTGHAEEGFALDWSPVTAGRLVSGDNKKGIHLWEPSVGGKWTIERSPYRGHVGSVEDLQWSPTEADVFASCSADQTMRIWDTRSRDASALTVKAHAADINVISWNRLASCMLASGCDDGSFRIWDLRNFKEDSFVAHFNYHSGPITSIEWSCEDSSMIACTSADNVLTIWDLSLERDPEEEEEFTRGDTSLAAPPEDLPSQLLFVHQGQKDLKEVHWHPQIPGLLISTASDGFNVFKPSNLANV</sequence>
<keyword evidence="2 5" id="KW-0853">WD repeat</keyword>
<dbReference type="GO" id="GO:0005730">
    <property type="term" value="C:nucleolus"/>
    <property type="evidence" value="ECO:0007669"/>
    <property type="project" value="TreeGrafter"/>
</dbReference>
<dbReference type="Proteomes" id="UP000265515">
    <property type="component" value="Unassembled WGS sequence"/>
</dbReference>
<gene>
    <name evidence="8" type="ORF">CBR_g58801</name>
</gene>
<feature type="repeat" description="WD" evidence="5">
    <location>
        <begin position="406"/>
        <end position="441"/>
    </location>
</feature>
<evidence type="ECO:0000256" key="4">
    <source>
        <dbReference type="ARBA" id="ARBA00040876"/>
    </source>
</evidence>
<accession>A0A388K8D7</accession>
<comment type="caution">
    <text evidence="8">The sequence shown here is derived from an EMBL/GenBank/DDBJ whole genome shotgun (WGS) entry which is preliminary data.</text>
</comment>
<evidence type="ECO:0000256" key="2">
    <source>
        <dbReference type="ARBA" id="ARBA00022574"/>
    </source>
</evidence>
<comment type="similarity">
    <text evidence="1">Belongs to the WD repeat RBAP46/RBAP48/MSI1 family.</text>
</comment>
<dbReference type="Gramene" id="GBG66310">
    <property type="protein sequence ID" value="GBG66310"/>
    <property type="gene ID" value="CBR_g58801"/>
</dbReference>
<proteinExistence type="inferred from homology"/>
<feature type="domain" description="Histone-binding protein RBBP4-like N-terminal" evidence="7">
    <location>
        <begin position="60"/>
        <end position="127"/>
    </location>
</feature>
<dbReference type="PRINTS" id="PR00320">
    <property type="entry name" value="GPROTEINBRPT"/>
</dbReference>
<evidence type="ECO:0000313" key="8">
    <source>
        <dbReference type="EMBL" id="GBG66310.1"/>
    </source>
</evidence>